<evidence type="ECO:0000313" key="1">
    <source>
        <dbReference type="EMBL" id="KIK06724.1"/>
    </source>
</evidence>
<sequence length="116" mass="13078">MRLETAHKRQILLPDLTIPATSCRSESQPESVHVAGTLTTGYESEGVVLPSFGGSLTWAASSMRFRIGHKTSSPAGLFPFSTLQRRLLLGHFRNRRKKVTCSWTRNFSFRNRGNRE</sequence>
<protein>
    <submittedName>
        <fullName evidence="1">Uncharacterized protein</fullName>
    </submittedName>
</protein>
<accession>A0A0C9XYG2</accession>
<dbReference type="Proteomes" id="UP000054477">
    <property type="component" value="Unassembled WGS sequence"/>
</dbReference>
<keyword evidence="2" id="KW-1185">Reference proteome</keyword>
<name>A0A0C9XYG2_9AGAR</name>
<evidence type="ECO:0000313" key="2">
    <source>
        <dbReference type="Proteomes" id="UP000054477"/>
    </source>
</evidence>
<reference evidence="2" key="2">
    <citation type="submission" date="2015-01" db="EMBL/GenBank/DDBJ databases">
        <title>Evolutionary Origins and Diversification of the Mycorrhizal Mutualists.</title>
        <authorList>
            <consortium name="DOE Joint Genome Institute"/>
            <consortium name="Mycorrhizal Genomics Consortium"/>
            <person name="Kohler A."/>
            <person name="Kuo A."/>
            <person name="Nagy L.G."/>
            <person name="Floudas D."/>
            <person name="Copeland A."/>
            <person name="Barry K.W."/>
            <person name="Cichocki N."/>
            <person name="Veneault-Fourrey C."/>
            <person name="LaButti K."/>
            <person name="Lindquist E.A."/>
            <person name="Lipzen A."/>
            <person name="Lundell T."/>
            <person name="Morin E."/>
            <person name="Murat C."/>
            <person name="Riley R."/>
            <person name="Ohm R."/>
            <person name="Sun H."/>
            <person name="Tunlid A."/>
            <person name="Henrissat B."/>
            <person name="Grigoriev I.V."/>
            <person name="Hibbett D.S."/>
            <person name="Martin F."/>
        </authorList>
    </citation>
    <scope>NUCLEOTIDE SEQUENCE [LARGE SCALE GENOMIC DNA]</scope>
    <source>
        <strain evidence="2">LaAM-08-1</strain>
    </source>
</reference>
<organism evidence="1 2">
    <name type="scientific">Laccaria amethystina LaAM-08-1</name>
    <dbReference type="NCBI Taxonomy" id="1095629"/>
    <lineage>
        <taxon>Eukaryota</taxon>
        <taxon>Fungi</taxon>
        <taxon>Dikarya</taxon>
        <taxon>Basidiomycota</taxon>
        <taxon>Agaricomycotina</taxon>
        <taxon>Agaricomycetes</taxon>
        <taxon>Agaricomycetidae</taxon>
        <taxon>Agaricales</taxon>
        <taxon>Agaricineae</taxon>
        <taxon>Hydnangiaceae</taxon>
        <taxon>Laccaria</taxon>
    </lineage>
</organism>
<reference evidence="1 2" key="1">
    <citation type="submission" date="2014-04" db="EMBL/GenBank/DDBJ databases">
        <authorList>
            <consortium name="DOE Joint Genome Institute"/>
            <person name="Kuo A."/>
            <person name="Kohler A."/>
            <person name="Nagy L.G."/>
            <person name="Floudas D."/>
            <person name="Copeland A."/>
            <person name="Barry K.W."/>
            <person name="Cichocki N."/>
            <person name="Veneault-Fourrey C."/>
            <person name="LaButti K."/>
            <person name="Lindquist E.A."/>
            <person name="Lipzen A."/>
            <person name="Lundell T."/>
            <person name="Morin E."/>
            <person name="Murat C."/>
            <person name="Sun H."/>
            <person name="Tunlid A."/>
            <person name="Henrissat B."/>
            <person name="Grigoriev I.V."/>
            <person name="Hibbett D.S."/>
            <person name="Martin F."/>
            <person name="Nordberg H.P."/>
            <person name="Cantor M.N."/>
            <person name="Hua S.X."/>
        </authorList>
    </citation>
    <scope>NUCLEOTIDE SEQUENCE [LARGE SCALE GENOMIC DNA]</scope>
    <source>
        <strain evidence="1 2">LaAM-08-1</strain>
    </source>
</reference>
<gene>
    <name evidence="1" type="ORF">K443DRAFT_248889</name>
</gene>
<proteinExistence type="predicted"/>
<dbReference type="EMBL" id="KN838551">
    <property type="protein sequence ID" value="KIK06724.1"/>
    <property type="molecule type" value="Genomic_DNA"/>
</dbReference>
<dbReference type="HOGENOM" id="CLU_2097253_0_0_1"/>
<dbReference type="AlphaFoldDB" id="A0A0C9XYG2"/>